<reference evidence="2 3" key="2">
    <citation type="journal article" date="2017" name="Sci. Rep.">
        <title>Ant-infecting Ophiocordyceps genomes reveal a high diversity of potential behavioral manipulation genes and a possible major role for enterotoxins.</title>
        <authorList>
            <person name="de Bekker C."/>
            <person name="Ohm R.A."/>
            <person name="Evans H.C."/>
            <person name="Brachmann A."/>
            <person name="Hughes D.P."/>
        </authorList>
    </citation>
    <scope>NUCLEOTIDE SEQUENCE [LARGE SCALE GENOMIC DNA]</scope>
    <source>
        <strain evidence="2 3">SC16a</strain>
    </source>
</reference>
<feature type="compositionally biased region" description="Low complexity" evidence="1">
    <location>
        <begin position="37"/>
        <end position="47"/>
    </location>
</feature>
<organism evidence="2 3">
    <name type="scientific">Ophiocordyceps unilateralis</name>
    <name type="common">Zombie-ant fungus</name>
    <name type="synonym">Torrubia unilateralis</name>
    <dbReference type="NCBI Taxonomy" id="268505"/>
    <lineage>
        <taxon>Eukaryota</taxon>
        <taxon>Fungi</taxon>
        <taxon>Dikarya</taxon>
        <taxon>Ascomycota</taxon>
        <taxon>Pezizomycotina</taxon>
        <taxon>Sordariomycetes</taxon>
        <taxon>Hypocreomycetidae</taxon>
        <taxon>Hypocreales</taxon>
        <taxon>Ophiocordycipitaceae</taxon>
        <taxon>Ophiocordyceps</taxon>
    </lineage>
</organism>
<accession>A0A2A9P2C1</accession>
<feature type="compositionally biased region" description="Low complexity" evidence="1">
    <location>
        <begin position="13"/>
        <end position="27"/>
    </location>
</feature>
<evidence type="ECO:0000313" key="2">
    <source>
        <dbReference type="EMBL" id="PFH55040.1"/>
    </source>
</evidence>
<comment type="caution">
    <text evidence="2">The sequence shown here is derived from an EMBL/GenBank/DDBJ whole genome shotgun (WGS) entry which is preliminary data.</text>
</comment>
<evidence type="ECO:0000256" key="1">
    <source>
        <dbReference type="SAM" id="MobiDB-lite"/>
    </source>
</evidence>
<dbReference type="EMBL" id="LAZP02001283">
    <property type="protein sequence ID" value="PFH55040.1"/>
    <property type="molecule type" value="Genomic_DNA"/>
</dbReference>
<dbReference type="Proteomes" id="UP000037136">
    <property type="component" value="Unassembled WGS sequence"/>
</dbReference>
<sequence length="211" mass="21082">MARGQKRQRDDSGSAAGGAQAPSASRPRTASGNSAGNQRPANANPAPVATPPARRPAPAAATPVARTAAAAASQAASPVTPSTTASQTDPGIPCDMPCAPCIQRLAGKRVQACSLPTIGSGTKCIACRGSRQPCKPIKGDAAIAAAKALASAIKDKLEGSAFETVAQSARRALAVARRDQRSAPAMPAIIATTGLASPSERRRADATLNAT</sequence>
<proteinExistence type="predicted"/>
<feature type="region of interest" description="Disordered" evidence="1">
    <location>
        <begin position="1"/>
        <end position="93"/>
    </location>
</feature>
<protein>
    <submittedName>
        <fullName evidence="2">Uncharacterized protein</fullName>
    </submittedName>
</protein>
<keyword evidence="3" id="KW-1185">Reference proteome</keyword>
<reference evidence="2 3" key="1">
    <citation type="journal article" date="2015" name="BMC Genomics">
        <title>Gene expression during zombie ant biting behavior reflects the complexity underlying fungal parasitic behavioral manipulation.</title>
        <authorList>
            <person name="de Bekker C."/>
            <person name="Ohm R.A."/>
            <person name="Loreto R.G."/>
            <person name="Sebastian A."/>
            <person name="Albert I."/>
            <person name="Merrow M."/>
            <person name="Brachmann A."/>
            <person name="Hughes D.P."/>
        </authorList>
    </citation>
    <scope>NUCLEOTIDE SEQUENCE [LARGE SCALE GENOMIC DNA]</scope>
    <source>
        <strain evidence="2 3">SC16a</strain>
    </source>
</reference>
<feature type="region of interest" description="Disordered" evidence="1">
    <location>
        <begin position="189"/>
        <end position="211"/>
    </location>
</feature>
<feature type="compositionally biased region" description="Low complexity" evidence="1">
    <location>
        <begin position="56"/>
        <end position="88"/>
    </location>
</feature>
<name>A0A2A9P2C1_OPHUN</name>
<evidence type="ECO:0000313" key="3">
    <source>
        <dbReference type="Proteomes" id="UP000037136"/>
    </source>
</evidence>
<gene>
    <name evidence="2" type="ORF">XA68_10936</name>
</gene>
<dbReference type="AlphaFoldDB" id="A0A2A9P2C1"/>